<evidence type="ECO:0000313" key="3">
    <source>
        <dbReference type="Proteomes" id="UP001501444"/>
    </source>
</evidence>
<feature type="region of interest" description="Disordered" evidence="1">
    <location>
        <begin position="273"/>
        <end position="326"/>
    </location>
</feature>
<dbReference type="EMBL" id="BAAARV010000069">
    <property type="protein sequence ID" value="GAA2369499.1"/>
    <property type="molecule type" value="Genomic_DNA"/>
</dbReference>
<dbReference type="Pfam" id="PF04672">
    <property type="entry name" value="Methyltransf_19"/>
    <property type="match status" value="1"/>
</dbReference>
<evidence type="ECO:0000256" key="1">
    <source>
        <dbReference type="SAM" id="MobiDB-lite"/>
    </source>
</evidence>
<keyword evidence="3" id="KW-1185">Reference proteome</keyword>
<proteinExistence type="predicted"/>
<feature type="compositionally biased region" description="Basic and acidic residues" evidence="1">
    <location>
        <begin position="283"/>
        <end position="298"/>
    </location>
</feature>
<evidence type="ECO:0008006" key="4">
    <source>
        <dbReference type="Google" id="ProtNLM"/>
    </source>
</evidence>
<dbReference type="SUPFAM" id="SSF53335">
    <property type="entry name" value="S-adenosyl-L-methionine-dependent methyltransferases"/>
    <property type="match status" value="1"/>
</dbReference>
<dbReference type="InterPro" id="IPR029063">
    <property type="entry name" value="SAM-dependent_MTases_sf"/>
</dbReference>
<gene>
    <name evidence="2" type="ORF">GCM10010170_069950</name>
</gene>
<protein>
    <recommendedName>
        <fullName evidence="4">S-adenosyl methyltransferase</fullName>
    </recommendedName>
</protein>
<sequence>MSRPQRPQRGPALREWVPDGIDVTTPTVARVYDYALGGFHNFVVDRELAEQAGRIWPDFTQAAHEHRAFLGRVVQWLLGRGIRQFLDIGSGLPGLGGVRELLQLTAHRTRAVHVDLDPVVVAHSQLVHGMPGVRVIRGDLRDPQTILCHPAVAEVLDFASPVAVVVTGVLHFVADEDDPAGILQQFADATVTGSYFVLSHAAALAGDAARLELVRQLFDRTPTPMHCRTPEQIARFLDGWDLLDPGLVPVTAWHPDPDDEDVPAQPALLAAVARKPPLRPGGRHGDGPGEGLRGEGRSRPRLVRGPRDRVRAAGRDRRPDAAILPADGQQTSALVYRDQRVIGVLDRP</sequence>
<comment type="caution">
    <text evidence="2">The sequence shown here is derived from an EMBL/GenBank/DDBJ whole genome shotgun (WGS) entry which is preliminary data.</text>
</comment>
<organism evidence="2 3">
    <name type="scientific">Dactylosporangium salmoneum</name>
    <dbReference type="NCBI Taxonomy" id="53361"/>
    <lineage>
        <taxon>Bacteria</taxon>
        <taxon>Bacillati</taxon>
        <taxon>Actinomycetota</taxon>
        <taxon>Actinomycetes</taxon>
        <taxon>Micromonosporales</taxon>
        <taxon>Micromonosporaceae</taxon>
        <taxon>Dactylosporangium</taxon>
    </lineage>
</organism>
<name>A0ABN3H576_9ACTN</name>
<accession>A0ABN3H576</accession>
<dbReference type="Proteomes" id="UP001501444">
    <property type="component" value="Unassembled WGS sequence"/>
</dbReference>
<feature type="compositionally biased region" description="Basic and acidic residues" evidence="1">
    <location>
        <begin position="305"/>
        <end position="320"/>
    </location>
</feature>
<dbReference type="CDD" id="cd02440">
    <property type="entry name" value="AdoMet_MTases"/>
    <property type="match status" value="1"/>
</dbReference>
<dbReference type="Gene3D" id="3.40.50.150">
    <property type="entry name" value="Vaccinia Virus protein VP39"/>
    <property type="match status" value="1"/>
</dbReference>
<evidence type="ECO:0000313" key="2">
    <source>
        <dbReference type="EMBL" id="GAA2369499.1"/>
    </source>
</evidence>
<dbReference type="InterPro" id="IPR006764">
    <property type="entry name" value="SAM_dep_MeTrfase_SAV2177_type"/>
</dbReference>
<reference evidence="2 3" key="1">
    <citation type="journal article" date="2019" name="Int. J. Syst. Evol. Microbiol.">
        <title>The Global Catalogue of Microorganisms (GCM) 10K type strain sequencing project: providing services to taxonomists for standard genome sequencing and annotation.</title>
        <authorList>
            <consortium name="The Broad Institute Genomics Platform"/>
            <consortium name="The Broad Institute Genome Sequencing Center for Infectious Disease"/>
            <person name="Wu L."/>
            <person name="Ma J."/>
        </authorList>
    </citation>
    <scope>NUCLEOTIDE SEQUENCE [LARGE SCALE GENOMIC DNA]</scope>
    <source>
        <strain evidence="2 3">JCM 3272</strain>
    </source>
</reference>